<comment type="cofactor">
    <cofactor evidence="1">
        <name>Zn(2+)</name>
        <dbReference type="ChEBI" id="CHEBI:29105"/>
    </cofactor>
</comment>
<evidence type="ECO:0000313" key="8">
    <source>
        <dbReference type="EMBL" id="CAI0433231.1"/>
    </source>
</evidence>
<evidence type="ECO:0000256" key="1">
    <source>
        <dbReference type="ARBA" id="ARBA00001947"/>
    </source>
</evidence>
<dbReference type="AlphaFoldDB" id="A0AAV0LGH6"/>
<dbReference type="GO" id="GO:0008237">
    <property type="term" value="F:metallopeptidase activity"/>
    <property type="evidence" value="ECO:0007669"/>
    <property type="project" value="UniProtKB-KW"/>
</dbReference>
<reference evidence="8" key="1">
    <citation type="submission" date="2022-08" db="EMBL/GenBank/DDBJ databases">
        <authorList>
            <person name="Gutierrez-Valencia J."/>
        </authorList>
    </citation>
    <scope>NUCLEOTIDE SEQUENCE</scope>
</reference>
<keyword evidence="6" id="KW-0645">Protease</keyword>
<feature type="region of interest" description="Disordered" evidence="7">
    <location>
        <begin position="96"/>
        <end position="121"/>
    </location>
</feature>
<accession>A0AAV0LGH6</accession>
<sequence>MIFSKLSRSSRGSSFSKWQNISRGGCQRSAITGVPQGGSFVNRIDDRVGFLRSYLTSIGAAKSSGAKNSVSNLNGILANPRLRRFFSSEAPKNKNYENFYPKGKKEAPKGNGQKSESKENSNEDDEWIFQKMFAKQFNLLSPLLVIGVLLSSFPFGSNEHQHISFQEFKNKLLEPGLVDHIVVSNKLVAKVYVKSANSN</sequence>
<dbReference type="Gene3D" id="3.40.1690.20">
    <property type="match status" value="1"/>
</dbReference>
<dbReference type="InterPro" id="IPR050928">
    <property type="entry name" value="ATP-dep_Zn_Metalloprotease"/>
</dbReference>
<dbReference type="EMBL" id="CAMGYJ010000006">
    <property type="protein sequence ID" value="CAI0433231.1"/>
    <property type="molecule type" value="Genomic_DNA"/>
</dbReference>
<dbReference type="GO" id="GO:0009535">
    <property type="term" value="C:chloroplast thylakoid membrane"/>
    <property type="evidence" value="ECO:0007669"/>
    <property type="project" value="TreeGrafter"/>
</dbReference>
<evidence type="ECO:0000256" key="5">
    <source>
        <dbReference type="ARBA" id="ARBA00022840"/>
    </source>
</evidence>
<dbReference type="GO" id="GO:0005524">
    <property type="term" value="F:ATP binding"/>
    <property type="evidence" value="ECO:0007669"/>
    <property type="project" value="UniProtKB-KW"/>
</dbReference>
<protein>
    <recommendedName>
        <fullName evidence="10">Peptidase M41 FtsH extracellular domain-containing protein</fullName>
    </recommendedName>
</protein>
<keyword evidence="4" id="KW-0862">Zinc</keyword>
<keyword evidence="6" id="KW-0482">Metalloprotease</keyword>
<dbReference type="GO" id="GO:0046872">
    <property type="term" value="F:metal ion binding"/>
    <property type="evidence" value="ECO:0007669"/>
    <property type="project" value="UniProtKB-KW"/>
</dbReference>
<comment type="caution">
    <text evidence="8">The sequence shown here is derived from an EMBL/GenBank/DDBJ whole genome shotgun (WGS) entry which is preliminary data.</text>
</comment>
<evidence type="ECO:0008006" key="10">
    <source>
        <dbReference type="Google" id="ProtNLM"/>
    </source>
</evidence>
<keyword evidence="5" id="KW-0067">ATP-binding</keyword>
<evidence type="ECO:0000256" key="3">
    <source>
        <dbReference type="ARBA" id="ARBA00022741"/>
    </source>
</evidence>
<dbReference type="PANTHER" id="PTHR43655:SF2">
    <property type="entry name" value="AFG3 LIKE MATRIX AAA PEPTIDASE SUBUNIT 2, ISOFORM A"/>
    <property type="match status" value="1"/>
</dbReference>
<keyword evidence="3" id="KW-0547">Nucleotide-binding</keyword>
<evidence type="ECO:0000256" key="6">
    <source>
        <dbReference type="ARBA" id="ARBA00023049"/>
    </source>
</evidence>
<evidence type="ECO:0000256" key="2">
    <source>
        <dbReference type="ARBA" id="ARBA00022723"/>
    </source>
</evidence>
<keyword evidence="2" id="KW-0479">Metal-binding</keyword>
<proteinExistence type="predicted"/>
<feature type="compositionally biased region" description="Low complexity" evidence="7">
    <location>
        <begin position="1"/>
        <end position="17"/>
    </location>
</feature>
<dbReference type="Proteomes" id="UP001154282">
    <property type="component" value="Unassembled WGS sequence"/>
</dbReference>
<dbReference type="GO" id="GO:0005745">
    <property type="term" value="C:m-AAA complex"/>
    <property type="evidence" value="ECO:0007669"/>
    <property type="project" value="TreeGrafter"/>
</dbReference>
<keyword evidence="6" id="KW-0378">Hydrolase</keyword>
<name>A0AAV0LGH6_9ROSI</name>
<evidence type="ECO:0000256" key="7">
    <source>
        <dbReference type="SAM" id="MobiDB-lite"/>
    </source>
</evidence>
<dbReference type="PANTHER" id="PTHR43655">
    <property type="entry name" value="ATP-DEPENDENT PROTEASE"/>
    <property type="match status" value="1"/>
</dbReference>
<feature type="region of interest" description="Disordered" evidence="7">
    <location>
        <begin position="1"/>
        <end position="20"/>
    </location>
</feature>
<evidence type="ECO:0000313" key="9">
    <source>
        <dbReference type="Proteomes" id="UP001154282"/>
    </source>
</evidence>
<organism evidence="8 9">
    <name type="scientific">Linum tenue</name>
    <dbReference type="NCBI Taxonomy" id="586396"/>
    <lineage>
        <taxon>Eukaryota</taxon>
        <taxon>Viridiplantae</taxon>
        <taxon>Streptophyta</taxon>
        <taxon>Embryophyta</taxon>
        <taxon>Tracheophyta</taxon>
        <taxon>Spermatophyta</taxon>
        <taxon>Magnoliopsida</taxon>
        <taxon>eudicotyledons</taxon>
        <taxon>Gunneridae</taxon>
        <taxon>Pentapetalae</taxon>
        <taxon>rosids</taxon>
        <taxon>fabids</taxon>
        <taxon>Malpighiales</taxon>
        <taxon>Linaceae</taxon>
        <taxon>Linum</taxon>
    </lineage>
</organism>
<evidence type="ECO:0000256" key="4">
    <source>
        <dbReference type="ARBA" id="ARBA00022833"/>
    </source>
</evidence>
<dbReference type="GO" id="GO:0034982">
    <property type="term" value="P:mitochondrial protein processing"/>
    <property type="evidence" value="ECO:0007669"/>
    <property type="project" value="TreeGrafter"/>
</dbReference>
<keyword evidence="9" id="KW-1185">Reference proteome</keyword>
<gene>
    <name evidence="8" type="ORF">LITE_LOCUS23756</name>
</gene>